<accession>A0ABS8Z6M9</accession>
<dbReference type="Gene3D" id="3.40.50.620">
    <property type="entry name" value="HUPs"/>
    <property type="match status" value="1"/>
</dbReference>
<dbReference type="Pfam" id="PF01921">
    <property type="entry name" value="tRNA-synt_1f"/>
    <property type="match status" value="1"/>
</dbReference>
<dbReference type="PANTHER" id="PTHR37940:SF1">
    <property type="entry name" value="LYSINE--TRNA LIGASE"/>
    <property type="match status" value="1"/>
</dbReference>
<evidence type="ECO:0000256" key="2">
    <source>
        <dbReference type="ARBA" id="ARBA00015745"/>
    </source>
</evidence>
<evidence type="ECO:0000256" key="3">
    <source>
        <dbReference type="ARBA" id="ARBA00022490"/>
    </source>
</evidence>
<evidence type="ECO:0000256" key="9">
    <source>
        <dbReference type="ARBA" id="ARBA00030563"/>
    </source>
</evidence>
<dbReference type="EC" id="6.1.1.6" evidence="1"/>
<keyword evidence="3" id="KW-0963">Cytoplasm</keyword>
<dbReference type="SUPFAM" id="SSF48163">
    <property type="entry name" value="An anticodon-binding domain of class I aminoacyl-tRNA synthetases"/>
    <property type="match status" value="1"/>
</dbReference>
<dbReference type="InterPro" id="IPR014729">
    <property type="entry name" value="Rossmann-like_a/b/a_fold"/>
</dbReference>
<keyword evidence="8" id="KW-0030">Aminoacyl-tRNA synthetase</keyword>
<evidence type="ECO:0000256" key="7">
    <source>
        <dbReference type="ARBA" id="ARBA00022917"/>
    </source>
</evidence>
<dbReference type="SUPFAM" id="SSF52374">
    <property type="entry name" value="Nucleotidylyl transferase"/>
    <property type="match status" value="1"/>
</dbReference>
<keyword evidence="5" id="KW-0547">Nucleotide-binding</keyword>
<dbReference type="InterPro" id="IPR008925">
    <property type="entry name" value="aa_tRNA-synth_I_cd-bd_sf"/>
</dbReference>
<organism evidence="11 12">
    <name type="scientific">Kibdelosporangium philippinense</name>
    <dbReference type="NCBI Taxonomy" id="211113"/>
    <lineage>
        <taxon>Bacteria</taxon>
        <taxon>Bacillati</taxon>
        <taxon>Actinomycetota</taxon>
        <taxon>Actinomycetes</taxon>
        <taxon>Pseudonocardiales</taxon>
        <taxon>Pseudonocardiaceae</taxon>
        <taxon>Kibdelosporangium</taxon>
    </lineage>
</organism>
<comment type="catalytic activity">
    <reaction evidence="10">
        <text>tRNA(Lys) + L-lysine + ATP = L-lysyl-tRNA(Lys) + AMP + diphosphate</text>
        <dbReference type="Rhea" id="RHEA:20792"/>
        <dbReference type="Rhea" id="RHEA-COMP:9696"/>
        <dbReference type="Rhea" id="RHEA-COMP:9697"/>
        <dbReference type="ChEBI" id="CHEBI:30616"/>
        <dbReference type="ChEBI" id="CHEBI:32551"/>
        <dbReference type="ChEBI" id="CHEBI:33019"/>
        <dbReference type="ChEBI" id="CHEBI:78442"/>
        <dbReference type="ChEBI" id="CHEBI:78529"/>
        <dbReference type="ChEBI" id="CHEBI:456215"/>
        <dbReference type="EC" id="6.1.1.6"/>
    </reaction>
</comment>
<dbReference type="EMBL" id="JAJVCN010000001">
    <property type="protein sequence ID" value="MCE7003525.1"/>
    <property type="molecule type" value="Genomic_DNA"/>
</dbReference>
<evidence type="ECO:0000256" key="5">
    <source>
        <dbReference type="ARBA" id="ARBA00022741"/>
    </source>
</evidence>
<dbReference type="Proteomes" id="UP001521150">
    <property type="component" value="Unassembled WGS sequence"/>
</dbReference>
<evidence type="ECO:0000256" key="4">
    <source>
        <dbReference type="ARBA" id="ARBA00022598"/>
    </source>
</evidence>
<name>A0ABS8Z6M9_9PSEU</name>
<sequence length="517" mass="56674">MHRLKQIGSTNGTVIFGAGFGPSGIPHIGTLCEVIRTSFVCRAFEELTGRPTRLVVVADDMDAMRAIPGGFPETDMLAAHLGIPLFRVPDPFGRAASLSDGMIDRLRNALDAMDVEYELVRSSAAYLAGEYDRTIREFLADLPGLNELIGRSVSPVRRASYSVFMPISANTGQVLEHTRVLDVDPAAGTITYEIPEDVVIQRPGMEYGAEPHEVYPHDPIGEPITVSALGGACKLQWKADWSLRLLSRDTAYEMHGEDLTGSANVVRSVFHRLDRVPPVLFSYGLFVDERGRKISKSIGNGFSLADVRRLLTPESLRLLLYRQPHRLRRFGPAMTPAINDAVHHETRRAADPHRGGGARLRLRRVNAPTQVTGPRFGTLARILDACAPVDAADASTFVRRYFHDVDPVLVAKVWAFHETRRARARTCEPGDSALLYRLADALDAEPSDPAKALATVLDGVPDHRAAYRKFYLALLGRPHGPRLVTWLRITGARRAAGLLRATLPAIAIAASVESGHS</sequence>
<evidence type="ECO:0000256" key="6">
    <source>
        <dbReference type="ARBA" id="ARBA00022840"/>
    </source>
</evidence>
<evidence type="ECO:0000256" key="10">
    <source>
        <dbReference type="ARBA" id="ARBA00048573"/>
    </source>
</evidence>
<keyword evidence="12" id="KW-1185">Reference proteome</keyword>
<dbReference type="PANTHER" id="PTHR37940">
    <property type="entry name" value="LYSINE--TRNA LIGASE"/>
    <property type="match status" value="1"/>
</dbReference>
<protein>
    <recommendedName>
        <fullName evidence="2">Lysine--tRNA ligase</fullName>
        <ecNumber evidence="1">6.1.1.6</ecNumber>
    </recommendedName>
    <alternativeName>
        <fullName evidence="9">Lysyl-tRNA synthetase</fullName>
    </alternativeName>
</protein>
<keyword evidence="4" id="KW-0436">Ligase</keyword>
<evidence type="ECO:0000256" key="1">
    <source>
        <dbReference type="ARBA" id="ARBA00013166"/>
    </source>
</evidence>
<comment type="caution">
    <text evidence="11">The sequence shown here is derived from an EMBL/GenBank/DDBJ whole genome shotgun (WGS) entry which is preliminary data.</text>
</comment>
<keyword evidence="7" id="KW-0648">Protein biosynthesis</keyword>
<keyword evidence="6" id="KW-0067">ATP-binding</keyword>
<proteinExistence type="predicted"/>
<evidence type="ECO:0000313" key="11">
    <source>
        <dbReference type="EMBL" id="MCE7003525.1"/>
    </source>
</evidence>
<dbReference type="InterPro" id="IPR001412">
    <property type="entry name" value="aa-tRNA-synth_I_CS"/>
</dbReference>
<gene>
    <name evidence="11" type="ORF">LWC34_11900</name>
</gene>
<dbReference type="InterPro" id="IPR002904">
    <property type="entry name" value="Lys-tRNA-ligase"/>
</dbReference>
<dbReference type="PROSITE" id="PS00178">
    <property type="entry name" value="AA_TRNA_LIGASE_I"/>
    <property type="match status" value="1"/>
</dbReference>
<evidence type="ECO:0000256" key="8">
    <source>
        <dbReference type="ARBA" id="ARBA00023146"/>
    </source>
</evidence>
<reference evidence="11 12" key="1">
    <citation type="submission" date="2021-12" db="EMBL/GenBank/DDBJ databases">
        <title>Genome sequence of Kibdelosporangium philippinense ATCC 49844.</title>
        <authorList>
            <person name="Fedorov E.A."/>
            <person name="Omeragic M."/>
            <person name="Shalygina K.F."/>
            <person name="Maclea K.S."/>
        </authorList>
    </citation>
    <scope>NUCLEOTIDE SEQUENCE [LARGE SCALE GENOMIC DNA]</scope>
    <source>
        <strain evidence="11 12">ATCC 49844</strain>
    </source>
</reference>
<evidence type="ECO:0000313" key="12">
    <source>
        <dbReference type="Proteomes" id="UP001521150"/>
    </source>
</evidence>